<name>A0A9D1EW11_9BACT</name>
<organism evidence="1 2">
    <name type="scientific">Candidatus Scatousia excrementigallinarum</name>
    <dbReference type="NCBI Taxonomy" id="2840935"/>
    <lineage>
        <taxon>Bacteria</taxon>
        <taxon>Candidatus Scatousia</taxon>
    </lineage>
</organism>
<proteinExistence type="predicted"/>
<evidence type="ECO:0000313" key="2">
    <source>
        <dbReference type="Proteomes" id="UP000823928"/>
    </source>
</evidence>
<accession>A0A9D1EW11</accession>
<reference evidence="1" key="2">
    <citation type="journal article" date="2021" name="PeerJ">
        <title>Extensive microbial diversity within the chicken gut microbiome revealed by metagenomics and culture.</title>
        <authorList>
            <person name="Gilroy R."/>
            <person name="Ravi A."/>
            <person name="Getino M."/>
            <person name="Pursley I."/>
            <person name="Horton D.L."/>
            <person name="Alikhan N.F."/>
            <person name="Baker D."/>
            <person name="Gharbi K."/>
            <person name="Hall N."/>
            <person name="Watson M."/>
            <person name="Adriaenssens E.M."/>
            <person name="Foster-Nyarko E."/>
            <person name="Jarju S."/>
            <person name="Secka A."/>
            <person name="Antonio M."/>
            <person name="Oren A."/>
            <person name="Chaudhuri R.R."/>
            <person name="La Ragione R."/>
            <person name="Hildebrand F."/>
            <person name="Pallen M.J."/>
        </authorList>
    </citation>
    <scope>NUCLEOTIDE SEQUENCE</scope>
    <source>
        <strain evidence="1">6276</strain>
    </source>
</reference>
<gene>
    <name evidence="1" type="ORF">IAC10_00035</name>
</gene>
<dbReference type="EMBL" id="DVIU01000002">
    <property type="protein sequence ID" value="HIS35006.1"/>
    <property type="molecule type" value="Genomic_DNA"/>
</dbReference>
<sequence>MFNNCAFLRHCRDNADCLSEPEWHSMITVLAQIGDSDELIHGLSEPYPRYNYEETQKKIDYARQFGYPQTCAYLSQNYPEICKNCHSAANEREV</sequence>
<dbReference type="AlphaFoldDB" id="A0A9D1EW11"/>
<dbReference type="Proteomes" id="UP000823928">
    <property type="component" value="Unassembled WGS sequence"/>
</dbReference>
<evidence type="ECO:0000313" key="1">
    <source>
        <dbReference type="EMBL" id="HIS35006.1"/>
    </source>
</evidence>
<comment type="caution">
    <text evidence="1">The sequence shown here is derived from an EMBL/GenBank/DDBJ whole genome shotgun (WGS) entry which is preliminary data.</text>
</comment>
<protein>
    <submittedName>
        <fullName evidence="1">Uncharacterized protein</fullName>
    </submittedName>
</protein>
<reference evidence="1" key="1">
    <citation type="submission" date="2020-10" db="EMBL/GenBank/DDBJ databases">
        <authorList>
            <person name="Gilroy R."/>
        </authorList>
    </citation>
    <scope>NUCLEOTIDE SEQUENCE</scope>
    <source>
        <strain evidence="1">6276</strain>
    </source>
</reference>